<evidence type="ECO:0000256" key="2">
    <source>
        <dbReference type="PROSITE-ProRule" id="PRU01161"/>
    </source>
</evidence>
<dbReference type="InterPro" id="IPR002641">
    <property type="entry name" value="PNPLA_dom"/>
</dbReference>
<comment type="caution">
    <text evidence="4">The sequence shown here is derived from an EMBL/GenBank/DDBJ whole genome shotgun (WGS) entry which is preliminary data.</text>
</comment>
<dbReference type="InterPro" id="IPR052580">
    <property type="entry name" value="Lipid_Hydrolase"/>
</dbReference>
<dbReference type="Gene3D" id="3.40.1090.10">
    <property type="entry name" value="Cytosolic phospholipase A2 catalytic domain"/>
    <property type="match status" value="2"/>
</dbReference>
<dbReference type="SUPFAM" id="SSF52151">
    <property type="entry name" value="FabD/lysophospholipase-like"/>
    <property type="match status" value="1"/>
</dbReference>
<evidence type="ECO:0000313" key="5">
    <source>
        <dbReference type="Proteomes" id="UP000321558"/>
    </source>
</evidence>
<protein>
    <recommendedName>
        <fullName evidence="3">PNPLA domain-containing protein</fullName>
    </recommendedName>
</protein>
<dbReference type="EMBL" id="BJYM01000008">
    <property type="protein sequence ID" value="GEN87410.1"/>
    <property type="molecule type" value="Genomic_DNA"/>
</dbReference>
<dbReference type="STRING" id="582851.GCA_900162665_00589"/>
<dbReference type="CDD" id="cd07207">
    <property type="entry name" value="Pat_ExoU_VipD_like"/>
    <property type="match status" value="1"/>
</dbReference>
<evidence type="ECO:0000259" key="3">
    <source>
        <dbReference type="PROSITE" id="PS51635"/>
    </source>
</evidence>
<evidence type="ECO:0000256" key="1">
    <source>
        <dbReference type="ARBA" id="ARBA00023098"/>
    </source>
</evidence>
<dbReference type="PANTHER" id="PTHR46394">
    <property type="entry name" value="ANNEXIN"/>
    <property type="match status" value="1"/>
</dbReference>
<feature type="active site" description="Proton acceptor" evidence="2">
    <location>
        <position position="185"/>
    </location>
</feature>
<keyword evidence="2" id="KW-0442">Lipid degradation</keyword>
<reference evidence="4 5" key="1">
    <citation type="submission" date="2019-07" db="EMBL/GenBank/DDBJ databases">
        <title>Whole genome shotgun sequence of Oceanobacillus sojae NBRC 105379.</title>
        <authorList>
            <person name="Hosoyama A."/>
            <person name="Uohara A."/>
            <person name="Ohji S."/>
            <person name="Ichikawa N."/>
        </authorList>
    </citation>
    <scope>NUCLEOTIDE SEQUENCE [LARGE SCALE GENOMIC DNA]</scope>
    <source>
        <strain evidence="4 5">NBRC 105379</strain>
    </source>
</reference>
<gene>
    <name evidence="4" type="primary">yqhO</name>
    <name evidence="4" type="ORF">OSO01_21490</name>
</gene>
<proteinExistence type="predicted"/>
<dbReference type="GO" id="GO:0016042">
    <property type="term" value="P:lipid catabolic process"/>
    <property type="evidence" value="ECO:0007669"/>
    <property type="project" value="UniProtKB-UniRule"/>
</dbReference>
<feature type="short sequence motif" description="GXGXXG" evidence="2">
    <location>
        <begin position="9"/>
        <end position="14"/>
    </location>
</feature>
<dbReference type="InterPro" id="IPR016035">
    <property type="entry name" value="Acyl_Trfase/lysoPLipase"/>
</dbReference>
<feature type="domain" description="PNPLA" evidence="3">
    <location>
        <begin position="5"/>
        <end position="198"/>
    </location>
</feature>
<name>A0A511ZJ00_9BACI</name>
<accession>A0A511ZJ00</accession>
<dbReference type="GO" id="GO:0016787">
    <property type="term" value="F:hydrolase activity"/>
    <property type="evidence" value="ECO:0007669"/>
    <property type="project" value="UniProtKB-UniRule"/>
</dbReference>
<feature type="short sequence motif" description="GXSXG" evidence="2">
    <location>
        <begin position="36"/>
        <end position="40"/>
    </location>
</feature>
<feature type="active site" description="Nucleophile" evidence="2">
    <location>
        <position position="38"/>
    </location>
</feature>
<dbReference type="Pfam" id="PF01734">
    <property type="entry name" value="Patatin"/>
    <property type="match status" value="1"/>
</dbReference>
<evidence type="ECO:0000313" key="4">
    <source>
        <dbReference type="EMBL" id="GEN87410.1"/>
    </source>
</evidence>
<dbReference type="Proteomes" id="UP000321558">
    <property type="component" value="Unassembled WGS sequence"/>
</dbReference>
<dbReference type="AlphaFoldDB" id="A0A511ZJ00"/>
<feature type="short sequence motif" description="DGA/G" evidence="2">
    <location>
        <begin position="185"/>
        <end position="187"/>
    </location>
</feature>
<dbReference type="RefSeq" id="WP_147210390.1">
    <property type="nucleotide sequence ID" value="NZ_BJYM01000008.1"/>
</dbReference>
<dbReference type="OrthoDB" id="9770965at2"/>
<keyword evidence="1 2" id="KW-0443">Lipid metabolism</keyword>
<organism evidence="4 5">
    <name type="scientific">Oceanobacillus sojae</name>
    <dbReference type="NCBI Taxonomy" id="582851"/>
    <lineage>
        <taxon>Bacteria</taxon>
        <taxon>Bacillati</taxon>
        <taxon>Bacillota</taxon>
        <taxon>Bacilli</taxon>
        <taxon>Bacillales</taxon>
        <taxon>Bacillaceae</taxon>
        <taxon>Oceanobacillus</taxon>
    </lineage>
</organism>
<dbReference type="PANTHER" id="PTHR46394:SF1">
    <property type="entry name" value="PNPLA DOMAIN-CONTAINING PROTEIN"/>
    <property type="match status" value="1"/>
</dbReference>
<keyword evidence="2" id="KW-0378">Hydrolase</keyword>
<keyword evidence="5" id="KW-1185">Reference proteome</keyword>
<dbReference type="PROSITE" id="PS51635">
    <property type="entry name" value="PNPLA"/>
    <property type="match status" value="1"/>
</dbReference>
<sequence length="296" mass="33223">MKIDAVFSGGGVKGFAYVGVLESWEEKNLQVERAAGTSAGAIIAGFLAAGYHYKDIKELMKTLDVEKLADPPWLSKVLPVTKWLFLYYQLGLYKGEKLEAWLGEALARQNIYQFGDLKPGVLKVVVSDLSLGKLIVIPDDLERVYGLQPETFSVAAAIRMSAGFPYFFMPKRIQGKNKEKSVIVDGGLLSNFPLWIFAEDEKKKARPVIGVKLTDTSTSMEPREIRNALNMFPRLFATMKQAHDNRYISKSQADHIIFVPTPEVSSMNFNITEESREKLRQIGKESSESFLRTWSG</sequence>